<evidence type="ECO:0000313" key="2">
    <source>
        <dbReference type="Proteomes" id="UP000006462"/>
    </source>
</evidence>
<proteinExistence type="predicted"/>
<dbReference type="Proteomes" id="UP000006462">
    <property type="component" value="Unassembled WGS sequence"/>
</dbReference>
<keyword evidence="2" id="KW-1185">Reference proteome</keyword>
<sequence>MRAEKSPAHGAEMGDGGRCRVCRILRDKGSVWFIGAETFER</sequence>
<accession>A0ABM9ZS08</accession>
<gene>
    <name evidence="1" type="ORF">HMPREF7215_1031</name>
</gene>
<name>A0ABM9ZS08_9BACT</name>
<protein>
    <submittedName>
        <fullName evidence="1">Uncharacterized protein</fullName>
    </submittedName>
</protein>
<comment type="caution">
    <text evidence="1">The sequence shown here is derived from an EMBL/GenBank/DDBJ whole genome shotgun (WGS) entry which is preliminary data.</text>
</comment>
<organism evidence="1 2">
    <name type="scientific">Pyramidobacter piscolens W5455</name>
    <dbReference type="NCBI Taxonomy" id="352165"/>
    <lineage>
        <taxon>Bacteria</taxon>
        <taxon>Thermotogati</taxon>
        <taxon>Synergistota</taxon>
        <taxon>Synergistia</taxon>
        <taxon>Synergistales</taxon>
        <taxon>Dethiosulfovibrionaceae</taxon>
        <taxon>Pyramidobacter</taxon>
    </lineage>
</organism>
<dbReference type="EMBL" id="ADFP01000124">
    <property type="protein sequence ID" value="EFB89655.1"/>
    <property type="molecule type" value="Genomic_DNA"/>
</dbReference>
<evidence type="ECO:0000313" key="1">
    <source>
        <dbReference type="EMBL" id="EFB89655.1"/>
    </source>
</evidence>
<reference evidence="1 2" key="1">
    <citation type="submission" date="2009-12" db="EMBL/GenBank/DDBJ databases">
        <authorList>
            <person name="Shrivastava S."/>
            <person name="Madupu R."/>
            <person name="Durkin A.S."/>
            <person name="Torralba M."/>
            <person name="Methe B."/>
            <person name="Sutton G.G."/>
            <person name="Strausberg R.L."/>
            <person name="Nelson K.E."/>
        </authorList>
    </citation>
    <scope>NUCLEOTIDE SEQUENCE [LARGE SCALE GENOMIC DNA]</scope>
    <source>
        <strain evidence="1 2">W5455</strain>
    </source>
</reference>